<proteinExistence type="predicted"/>
<protein>
    <submittedName>
        <fullName evidence="1">Uncharacterized protein</fullName>
    </submittedName>
</protein>
<dbReference type="AlphaFoldDB" id="E1Y8P5"/>
<dbReference type="EMBL" id="FR695864">
    <property type="protein sequence ID" value="CBX26939.1"/>
    <property type="molecule type" value="Genomic_DNA"/>
</dbReference>
<evidence type="ECO:0000313" key="1">
    <source>
        <dbReference type="EMBL" id="CBX26939.1"/>
    </source>
</evidence>
<accession>E1Y8P5</accession>
<organism evidence="1">
    <name type="scientific">uncultured Desulfobacterium sp</name>
    <dbReference type="NCBI Taxonomy" id="201089"/>
    <lineage>
        <taxon>Bacteria</taxon>
        <taxon>Pseudomonadati</taxon>
        <taxon>Thermodesulfobacteriota</taxon>
        <taxon>Desulfobacteria</taxon>
        <taxon>Desulfobacterales</taxon>
        <taxon>Desulfobacteriaceae</taxon>
        <taxon>Desulfobacterium</taxon>
        <taxon>environmental samples</taxon>
    </lineage>
</organism>
<sequence>MKVPESKVDLSGSAKRESINVNKKGRIISDPAFNHYNL</sequence>
<gene>
    <name evidence="1" type="ORF">N47_A09680</name>
</gene>
<reference evidence="1" key="1">
    <citation type="journal article" date="2011" name="Environ. Microbiol.">
        <title>Genomic insights into the metabolic potential of the polycyclic aromatic hydrocarbon degrading sulfate-reducing Deltaproteobacterium N47.</title>
        <authorList>
            <person name="Bergmann F."/>
            <person name="Selesi D."/>
            <person name="Weinmaier T."/>
            <person name="Tischler P."/>
            <person name="Rattei T."/>
            <person name="Meckenstock R.U."/>
        </authorList>
    </citation>
    <scope>NUCLEOTIDE SEQUENCE</scope>
</reference>
<name>E1Y8P5_9BACT</name>